<dbReference type="Proteomes" id="UP001060085">
    <property type="component" value="Linkage Group LG02"/>
</dbReference>
<protein>
    <submittedName>
        <fullName evidence="1">Uncharacterized protein</fullName>
    </submittedName>
</protein>
<gene>
    <name evidence="1" type="ORF">M9H77_06565</name>
</gene>
<accession>A0ACC0BSK8</accession>
<keyword evidence="2" id="KW-1185">Reference proteome</keyword>
<evidence type="ECO:0000313" key="1">
    <source>
        <dbReference type="EMBL" id="KAI5675615.1"/>
    </source>
</evidence>
<evidence type="ECO:0000313" key="2">
    <source>
        <dbReference type="Proteomes" id="UP001060085"/>
    </source>
</evidence>
<dbReference type="EMBL" id="CM044702">
    <property type="protein sequence ID" value="KAI5675615.1"/>
    <property type="molecule type" value="Genomic_DNA"/>
</dbReference>
<sequence>MWCRVTINQNIYFEGLYLASSSIASAMANLVPAITFVMAYTAGFEKINIKSLRSIAKIMGTIICVAGASCMVLLKGPKLLNKEFPVMKYSLFSNNGGDQTWLLGCLLLLGSNISWSLWLILQVPVSKCHPDHLSLTAWMCFMAAIQSAVVTLFVETDLESWKVHSYQDLGCCFFTAVGSAISFFTQAWCISRRGPLFSAMFNPLSTVIVTILACMFLHEEMYTGSIVYAMRLNP</sequence>
<organism evidence="1 2">
    <name type="scientific">Catharanthus roseus</name>
    <name type="common">Madagascar periwinkle</name>
    <name type="synonym">Vinca rosea</name>
    <dbReference type="NCBI Taxonomy" id="4058"/>
    <lineage>
        <taxon>Eukaryota</taxon>
        <taxon>Viridiplantae</taxon>
        <taxon>Streptophyta</taxon>
        <taxon>Embryophyta</taxon>
        <taxon>Tracheophyta</taxon>
        <taxon>Spermatophyta</taxon>
        <taxon>Magnoliopsida</taxon>
        <taxon>eudicotyledons</taxon>
        <taxon>Gunneridae</taxon>
        <taxon>Pentapetalae</taxon>
        <taxon>asterids</taxon>
        <taxon>lamiids</taxon>
        <taxon>Gentianales</taxon>
        <taxon>Apocynaceae</taxon>
        <taxon>Rauvolfioideae</taxon>
        <taxon>Vinceae</taxon>
        <taxon>Catharanthinae</taxon>
        <taxon>Catharanthus</taxon>
    </lineage>
</organism>
<reference evidence="2" key="1">
    <citation type="journal article" date="2023" name="Nat. Plants">
        <title>Single-cell RNA sequencing provides a high-resolution roadmap for understanding the multicellular compartmentation of specialized metabolism.</title>
        <authorList>
            <person name="Sun S."/>
            <person name="Shen X."/>
            <person name="Li Y."/>
            <person name="Li Y."/>
            <person name="Wang S."/>
            <person name="Li R."/>
            <person name="Zhang H."/>
            <person name="Shen G."/>
            <person name="Guo B."/>
            <person name="Wei J."/>
            <person name="Xu J."/>
            <person name="St-Pierre B."/>
            <person name="Chen S."/>
            <person name="Sun C."/>
        </authorList>
    </citation>
    <scope>NUCLEOTIDE SEQUENCE [LARGE SCALE GENOMIC DNA]</scope>
</reference>
<proteinExistence type="predicted"/>
<comment type="caution">
    <text evidence="1">The sequence shown here is derived from an EMBL/GenBank/DDBJ whole genome shotgun (WGS) entry which is preliminary data.</text>
</comment>
<name>A0ACC0BSK8_CATRO</name>